<reference evidence="12" key="1">
    <citation type="journal article" date="2020" name="J Insects Food Feed">
        <title>The yellow mealworm (Tenebrio molitor) genome: a resource for the emerging insects as food and feed industry.</title>
        <authorList>
            <person name="Eriksson T."/>
            <person name="Andere A."/>
            <person name="Kelstrup H."/>
            <person name="Emery V."/>
            <person name="Picard C."/>
        </authorList>
    </citation>
    <scope>NUCLEOTIDE SEQUENCE</scope>
    <source>
        <strain evidence="12">Stoneville</strain>
        <tissue evidence="12">Whole head</tissue>
    </source>
</reference>
<dbReference type="InterPro" id="IPR017452">
    <property type="entry name" value="GPCR_Rhodpsn_7TM"/>
</dbReference>
<reference evidence="12" key="2">
    <citation type="submission" date="2021-08" db="EMBL/GenBank/DDBJ databases">
        <authorList>
            <person name="Eriksson T."/>
        </authorList>
    </citation>
    <scope>NUCLEOTIDE SEQUENCE</scope>
    <source>
        <strain evidence="12">Stoneville</strain>
        <tissue evidence="12">Whole head</tissue>
    </source>
</reference>
<feature type="transmembrane region" description="Helical" evidence="10">
    <location>
        <begin position="836"/>
        <end position="855"/>
    </location>
</feature>
<dbReference type="Gene3D" id="1.20.1070.10">
    <property type="entry name" value="Rhodopsin 7-helix transmembrane proteins"/>
    <property type="match status" value="1"/>
</dbReference>
<feature type="transmembrane region" description="Helical" evidence="10">
    <location>
        <begin position="202"/>
        <end position="227"/>
    </location>
</feature>
<evidence type="ECO:0000256" key="7">
    <source>
        <dbReference type="ARBA" id="ARBA00023170"/>
    </source>
</evidence>
<dbReference type="GO" id="GO:0005886">
    <property type="term" value="C:plasma membrane"/>
    <property type="evidence" value="ECO:0007669"/>
    <property type="project" value="UniProtKB-SubCell"/>
</dbReference>
<feature type="transmembrane region" description="Helical" evidence="10">
    <location>
        <begin position="42"/>
        <end position="64"/>
    </location>
</feature>
<keyword evidence="13" id="KW-1185">Reference proteome</keyword>
<feature type="transmembrane region" description="Helical" evidence="10">
    <location>
        <begin position="272"/>
        <end position="294"/>
    </location>
</feature>
<dbReference type="SUPFAM" id="SSF81321">
    <property type="entry name" value="Family A G protein-coupled receptor-like"/>
    <property type="match status" value="1"/>
</dbReference>
<dbReference type="GO" id="GO:0032870">
    <property type="term" value="P:cellular response to hormone stimulus"/>
    <property type="evidence" value="ECO:0007669"/>
    <property type="project" value="TreeGrafter"/>
</dbReference>
<feature type="transmembrane region" description="Helical" evidence="10">
    <location>
        <begin position="114"/>
        <end position="134"/>
    </location>
</feature>
<feature type="region of interest" description="Disordered" evidence="9">
    <location>
        <begin position="388"/>
        <end position="411"/>
    </location>
</feature>
<evidence type="ECO:0000256" key="4">
    <source>
        <dbReference type="ARBA" id="ARBA00022692"/>
    </source>
</evidence>
<comment type="subcellular location">
    <subcellularLocation>
        <location evidence="1">Cell membrane</location>
        <topology evidence="1">Multi-pass membrane protein</topology>
    </subcellularLocation>
</comment>
<name>A0A8J6L6Z0_TENMO</name>
<protein>
    <recommendedName>
        <fullName evidence="11">G-protein coupled receptors family 1 profile domain-containing protein</fullName>
    </recommendedName>
</protein>
<evidence type="ECO:0000259" key="11">
    <source>
        <dbReference type="PROSITE" id="PS50262"/>
    </source>
</evidence>
<dbReference type="PROSITE" id="PS50262">
    <property type="entry name" value="G_PROTEIN_RECEP_F1_2"/>
    <property type="match status" value="1"/>
</dbReference>
<keyword evidence="5 10" id="KW-1133">Transmembrane helix</keyword>
<feature type="transmembrane region" description="Helical" evidence="10">
    <location>
        <begin position="482"/>
        <end position="499"/>
    </location>
</feature>
<keyword evidence="4 8" id="KW-0812">Transmembrane</keyword>
<dbReference type="PANTHER" id="PTHR24241">
    <property type="entry name" value="NEUROPEPTIDE RECEPTOR-RELATED G-PROTEIN COUPLED RECEPTOR"/>
    <property type="match status" value="1"/>
</dbReference>
<feature type="domain" description="G-protein coupled receptors family 1 profile" evidence="11">
    <location>
        <begin position="55"/>
        <end position="325"/>
    </location>
</feature>
<evidence type="ECO:0000256" key="10">
    <source>
        <dbReference type="SAM" id="Phobius"/>
    </source>
</evidence>
<evidence type="ECO:0000313" key="12">
    <source>
        <dbReference type="EMBL" id="KAH0808882.1"/>
    </source>
</evidence>
<keyword evidence="3" id="KW-1003">Cell membrane</keyword>
<feature type="transmembrane region" description="Helical" evidence="10">
    <location>
        <begin position="309"/>
        <end position="330"/>
    </location>
</feature>
<gene>
    <name evidence="12" type="ORF">GEV33_013911</name>
</gene>
<evidence type="ECO:0000256" key="5">
    <source>
        <dbReference type="ARBA" id="ARBA00022989"/>
    </source>
</evidence>
<dbReference type="EMBL" id="JABDTM020028467">
    <property type="protein sequence ID" value="KAH0808882.1"/>
    <property type="molecule type" value="Genomic_DNA"/>
</dbReference>
<evidence type="ECO:0000256" key="3">
    <source>
        <dbReference type="ARBA" id="ARBA00022475"/>
    </source>
</evidence>
<comment type="caution">
    <text evidence="12">The sequence shown here is derived from an EMBL/GenBank/DDBJ whole genome shotgun (WGS) entry which is preliminary data.</text>
</comment>
<evidence type="ECO:0000256" key="1">
    <source>
        <dbReference type="ARBA" id="ARBA00004651"/>
    </source>
</evidence>
<dbReference type="PRINTS" id="PR00237">
    <property type="entry name" value="GPCRRHODOPSN"/>
</dbReference>
<dbReference type="SUPFAM" id="SSF53850">
    <property type="entry name" value="Periplasmic binding protein-like II"/>
    <property type="match status" value="1"/>
</dbReference>
<keyword evidence="6 10" id="KW-0472">Membrane</keyword>
<evidence type="ECO:0000256" key="6">
    <source>
        <dbReference type="ARBA" id="ARBA00023136"/>
    </source>
</evidence>
<dbReference type="GO" id="GO:0004930">
    <property type="term" value="F:G protein-coupled receptor activity"/>
    <property type="evidence" value="ECO:0007669"/>
    <property type="project" value="UniProtKB-KW"/>
</dbReference>
<evidence type="ECO:0000256" key="2">
    <source>
        <dbReference type="ARBA" id="ARBA00010663"/>
    </source>
</evidence>
<dbReference type="SMART" id="SM00700">
    <property type="entry name" value="JHBP"/>
    <property type="match status" value="1"/>
</dbReference>
<evidence type="ECO:0000256" key="8">
    <source>
        <dbReference type="RuleBase" id="RU000688"/>
    </source>
</evidence>
<accession>A0A8J6L6Z0</accession>
<dbReference type="Gene3D" id="3.15.10.30">
    <property type="entry name" value="Haemolymph juvenile hormone binding protein"/>
    <property type="match status" value="1"/>
</dbReference>
<dbReference type="InterPro" id="IPR000276">
    <property type="entry name" value="GPCR_Rhodpsn"/>
</dbReference>
<comment type="similarity">
    <text evidence="2 8">Belongs to the G-protein coupled receptor 1 family.</text>
</comment>
<dbReference type="PANTHER" id="PTHR24241:SF190">
    <property type="entry name" value="CARDIOACCELERATORY PEPTIDE RECEPTOR-LIKE PROTEIN"/>
    <property type="match status" value="1"/>
</dbReference>
<dbReference type="GO" id="GO:0042277">
    <property type="term" value="F:peptide binding"/>
    <property type="evidence" value="ECO:0007669"/>
    <property type="project" value="TreeGrafter"/>
</dbReference>
<organism evidence="12 13">
    <name type="scientific">Tenebrio molitor</name>
    <name type="common">Yellow mealworm beetle</name>
    <dbReference type="NCBI Taxonomy" id="7067"/>
    <lineage>
        <taxon>Eukaryota</taxon>
        <taxon>Metazoa</taxon>
        <taxon>Ecdysozoa</taxon>
        <taxon>Arthropoda</taxon>
        <taxon>Hexapoda</taxon>
        <taxon>Insecta</taxon>
        <taxon>Pterygota</taxon>
        <taxon>Neoptera</taxon>
        <taxon>Endopterygota</taxon>
        <taxon>Coleoptera</taxon>
        <taxon>Polyphaga</taxon>
        <taxon>Cucujiformia</taxon>
        <taxon>Tenebrionidae</taxon>
        <taxon>Tenebrio</taxon>
    </lineage>
</organism>
<feature type="transmembrane region" description="Helical" evidence="10">
    <location>
        <begin position="76"/>
        <end position="94"/>
    </location>
</feature>
<evidence type="ECO:0000313" key="13">
    <source>
        <dbReference type="Proteomes" id="UP000719412"/>
    </source>
</evidence>
<sequence length="1316" mass="151028">MGEEVYDEDSKGNVSVLNETLDVYNNDTVPPEILFQQNLTVILVYSALFVVAAVGNLTVFISLFRSRHRKSRISLMIRHLAIADLIVTFIMIPIEVGWRLTGKWIAGNVACKVFLFLRAFGPYLSSNVLVCVSLDRYFAVLHPLKVNDARRRGKIMLAFAWGTSFVYCIPQSFVFRVRAHPSYPNYEQCVSFGFFTSTSQEIAYNLMCVMCMYFIPLFVIIGAYTAIMCEISKNSKETKGESYPTSNGRMRLRRSDISNIERARSRTLRMTITIVAVYVWCCTPYVIITLWYMFDRAGATSLPEWLQDTFFMMVVSNSCMNPIVYGSYVINFQRVNCNCLCFKKTNSQNNLNNGEAQVAAGRGRNLARGVIKCVLRFQKVGSGATRSTAMVHGVGGNGNTRPPTPKGNSNLTGLLVKSRLPDKPPSVGHISFLSEPRNARSYRSSFHSEPCTRSRMCPDELCLDVSCHSADYYDRTMTQSRMLLLIFRLVISIGLTGGIQHEFIKEITAASEQRSLILIYDNASVFRDFSASLDLPSYNIYLPEVNKFNGEYDGRYDIRVTFEESKLYFVFLNELDDFYSVLPAIRRIYFWRDRDRVVVVIGENYNGSDLKPIFLFCFQFYIINIAFAFLKDEIQIFSYNPFSGDYSLGLDPRDLFPDKFRDLYGYQLKISMFPSVDNPSEKGVYQGRDGMMSRTIARHINATYTYVHPRVTGRAPVLNQYDDVAERVVHVGFNTRYVKFNFKNLIEKTYPHDRDDLACFTPKIRAQKFSGLTSLLSQTVWLLSLGVSLFFFAYVAADALIRRRRVDVVHILMTLLLLLFNKPVKERRNFNFRLALVSYLIFCFFLNTVMVCRLTSILTAPEPFRDIDTVKELAETDYEILTIDRFQELLNASLLANLKTKIFPRLTIIDEPQYLPEMRKCRNVVFICKDHLAHYARIQPDNYPNGVQFYRVMKEKILPTLSCYIVSYGSPFLARLDTLVSRIVESGINEYWKRKTWHKLGMHDRLRLSHDDYRSGVSLADMWMGSQILLYGRLLLVLFAGLATVNVIDTLEIRIPDVVTPISGIVNRITNTTFGIVRGGINIFSRTVERIITTFGKVEDRLRELLEEFRRQIVRGIPELSIPILDPLHIDKIDFDIVHEAAGIKGSAQDVTVKHISKFIIDKERFADLGGLRFKLDLNLTFPYLTIDGLYKINGIIGDSIPVFGDGKFWLNLIDFKLAISAIIKFEYPKLRLTSLNIDIKLRKLQNHFDNLMRDEEIGELFNKAISKMAPEAVDMLWPDVKKPVEEQIKNVSFYYFLRPLKHPLATDVMIKVMQG</sequence>
<dbReference type="InterPro" id="IPR010562">
    <property type="entry name" value="Haemolymph_juvenile_hormone-bd"/>
</dbReference>
<dbReference type="InterPro" id="IPR038606">
    <property type="entry name" value="To_sf"/>
</dbReference>
<dbReference type="Pfam" id="PF00001">
    <property type="entry name" value="7tm_1"/>
    <property type="match status" value="1"/>
</dbReference>
<dbReference type="Proteomes" id="UP000719412">
    <property type="component" value="Unassembled WGS sequence"/>
</dbReference>
<proteinExistence type="inferred from homology"/>
<dbReference type="CDD" id="cd15382">
    <property type="entry name" value="7tmA_AKHR"/>
    <property type="match status" value="1"/>
</dbReference>
<keyword evidence="8" id="KW-0297">G-protein coupled receptor</keyword>
<feature type="transmembrane region" description="Helical" evidence="10">
    <location>
        <begin position="155"/>
        <end position="175"/>
    </location>
</feature>
<keyword evidence="8" id="KW-0807">Transducer</keyword>
<feature type="transmembrane region" description="Helical" evidence="10">
    <location>
        <begin position="780"/>
        <end position="801"/>
    </location>
</feature>
<keyword evidence="7 8" id="KW-0675">Receptor</keyword>
<dbReference type="Pfam" id="PF06585">
    <property type="entry name" value="JHBP"/>
    <property type="match status" value="1"/>
</dbReference>
<evidence type="ECO:0000256" key="9">
    <source>
        <dbReference type="SAM" id="MobiDB-lite"/>
    </source>
</evidence>
<dbReference type="PROSITE" id="PS00237">
    <property type="entry name" value="G_PROTEIN_RECEP_F1_1"/>
    <property type="match status" value="1"/>
</dbReference>